<dbReference type="InterPro" id="IPR001647">
    <property type="entry name" value="HTH_TetR"/>
</dbReference>
<protein>
    <recommendedName>
        <fullName evidence="4">HTH tetR-type domain-containing protein</fullName>
    </recommendedName>
</protein>
<proteinExistence type="predicted"/>
<keyword evidence="1 2" id="KW-0238">DNA-binding</keyword>
<evidence type="ECO:0000256" key="3">
    <source>
        <dbReference type="SAM" id="MobiDB-lite"/>
    </source>
</evidence>
<reference evidence="5" key="1">
    <citation type="submission" date="2017-08" db="EMBL/GenBank/DDBJ databases">
        <authorList>
            <person name="Imhoff J.F."/>
            <person name="Rahn T."/>
            <person name="Kuenzel S."/>
            <person name="Neulinger S.C."/>
        </authorList>
    </citation>
    <scope>NUCLEOTIDE SEQUENCE</scope>
    <source>
        <strain evidence="5">IM 151</strain>
    </source>
</reference>
<dbReference type="PRINTS" id="PR00455">
    <property type="entry name" value="HTHTETR"/>
</dbReference>
<dbReference type="InterPro" id="IPR009057">
    <property type="entry name" value="Homeodomain-like_sf"/>
</dbReference>
<evidence type="ECO:0000313" key="5">
    <source>
        <dbReference type="EMBL" id="MBK1714765.1"/>
    </source>
</evidence>
<dbReference type="InterPro" id="IPR050109">
    <property type="entry name" value="HTH-type_TetR-like_transc_reg"/>
</dbReference>
<evidence type="ECO:0000313" key="6">
    <source>
        <dbReference type="Proteomes" id="UP001041814"/>
    </source>
</evidence>
<dbReference type="Pfam" id="PF00440">
    <property type="entry name" value="TetR_N"/>
    <property type="match status" value="1"/>
</dbReference>
<evidence type="ECO:0000256" key="1">
    <source>
        <dbReference type="ARBA" id="ARBA00023125"/>
    </source>
</evidence>
<accession>A0ABS1E1F8</accession>
<feature type="region of interest" description="Disordered" evidence="3">
    <location>
        <begin position="1"/>
        <end position="76"/>
    </location>
</feature>
<dbReference type="PANTHER" id="PTHR30055">
    <property type="entry name" value="HTH-TYPE TRANSCRIPTIONAL REGULATOR RUTR"/>
    <property type="match status" value="1"/>
</dbReference>
<dbReference type="PANTHER" id="PTHR30055:SF119">
    <property type="entry name" value="NALC"/>
    <property type="match status" value="1"/>
</dbReference>
<keyword evidence="6" id="KW-1185">Reference proteome</keyword>
<dbReference type="Gene3D" id="1.10.357.10">
    <property type="entry name" value="Tetracycline Repressor, domain 2"/>
    <property type="match status" value="1"/>
</dbReference>
<feature type="compositionally biased region" description="Basic residues" evidence="3">
    <location>
        <begin position="18"/>
        <end position="44"/>
    </location>
</feature>
<dbReference type="EMBL" id="NRRU01000080">
    <property type="protein sequence ID" value="MBK1714765.1"/>
    <property type="molecule type" value="Genomic_DNA"/>
</dbReference>
<reference evidence="5" key="2">
    <citation type="journal article" date="2020" name="Microorganisms">
        <title>Osmotic Adaptation and Compatible Solute Biosynthesis of Phototrophic Bacteria as Revealed from Genome Analyses.</title>
        <authorList>
            <person name="Imhoff J.F."/>
            <person name="Rahn T."/>
            <person name="Kunzel S."/>
            <person name="Keller A."/>
            <person name="Neulinger S.C."/>
        </authorList>
    </citation>
    <scope>NUCLEOTIDE SEQUENCE</scope>
    <source>
        <strain evidence="5">IM 151</strain>
    </source>
</reference>
<sequence length="279" mass="30406">MEPGRSRPPQAPPPARTPMRRRGAGFRRQVVHARRHVARRRRSAHGLPETEMEPSPPKNASPRRARRPGRPTVAEAEHKSAELLEIAAEVFLENGYRNTKISDIIARLGGSKGTLYARFATKGELFGAVIEHQIEQVEQVFSSQLSGGAGLVEVMTAFGHTLFATMYHPRMGALFRTLVEEAAEFPELALKLLRSGPLRATFLLKSYLESQPGFDATRAENAADSFCSLCLGLPVINSLLNPTDRPSPAEVAGKVAIAVDTILAAYCPEQRRPGAPPSA</sequence>
<dbReference type="PROSITE" id="PS50977">
    <property type="entry name" value="HTH_TETR_2"/>
    <property type="match status" value="1"/>
</dbReference>
<gene>
    <name evidence="5" type="ORF">CKO43_18550</name>
</gene>
<dbReference type="Pfam" id="PF14246">
    <property type="entry name" value="TetR_C_7"/>
    <property type="match status" value="1"/>
</dbReference>
<organism evidence="5 6">
    <name type="scientific">Rubrivivax gelatinosus</name>
    <name type="common">Rhodocyclus gelatinosus</name>
    <name type="synonym">Rhodopseudomonas gelatinosa</name>
    <dbReference type="NCBI Taxonomy" id="28068"/>
    <lineage>
        <taxon>Bacteria</taxon>
        <taxon>Pseudomonadati</taxon>
        <taxon>Pseudomonadota</taxon>
        <taxon>Betaproteobacteria</taxon>
        <taxon>Burkholderiales</taxon>
        <taxon>Sphaerotilaceae</taxon>
        <taxon>Rubrivivax</taxon>
    </lineage>
</organism>
<name>A0ABS1E1F8_RUBGE</name>
<dbReference type="Proteomes" id="UP001041814">
    <property type="component" value="Unassembled WGS sequence"/>
</dbReference>
<dbReference type="InterPro" id="IPR039536">
    <property type="entry name" value="TetR_C_Proteobacteria"/>
</dbReference>
<feature type="DNA-binding region" description="H-T-H motif" evidence="2">
    <location>
        <begin position="100"/>
        <end position="119"/>
    </location>
</feature>
<comment type="caution">
    <text evidence="5">The sequence shown here is derived from an EMBL/GenBank/DDBJ whole genome shotgun (WGS) entry which is preliminary data.</text>
</comment>
<evidence type="ECO:0000259" key="4">
    <source>
        <dbReference type="PROSITE" id="PS50977"/>
    </source>
</evidence>
<dbReference type="SUPFAM" id="SSF46689">
    <property type="entry name" value="Homeodomain-like"/>
    <property type="match status" value="1"/>
</dbReference>
<evidence type="ECO:0000256" key="2">
    <source>
        <dbReference type="PROSITE-ProRule" id="PRU00335"/>
    </source>
</evidence>
<feature type="domain" description="HTH tetR-type" evidence="4">
    <location>
        <begin position="77"/>
        <end position="137"/>
    </location>
</feature>